<accession>K1X0V3</accession>
<sequence>MDSLPTEILGLILQWEVRMCERHKNTIVQHRLVCKAFDLALRAFAFKTVQLEFSRFLRHEATPDPDSLSSVGAICEAIHLDLMVVRDEEEISRLSSVFQGLLSKVPEMSPLLDSLRRYCMNENTFDETDFRTVVERVVWSTPNLRRLKLNLPFQVVGQTSRTATILLATTLACIARRPEEHITLETMVLDHVSDTSVVDICNNPMDVINAVRVFEGLKHLVLQIKRQETLQASQITFSDNLWFLIEKASHLESLCLIGWNVRRNIKTRRHCHNVAYNHWIMRSLPFHRDISSKLTHLRFLELKRVDIRARSFVSLMRQIAPSLKELYLNQVYLKVRAPHALPQGPDLWIGGVGRKGEEAFWIAEDLRASTELKLDILRVTGLGYDDFRAFPDPEYPTYDFEDPTSQNRCFDQRFVDAVIKGLDPFAPVVEPATPSPHGPPHDALPESVDLGGLLEHTQISSSGSDTARRRDWDAETFQSYHNPTSEFKRSLDGFFTNHNERALKELQNIITVADRGMMLLSAEIDRARDEGAIATQLAGNT</sequence>
<proteinExistence type="predicted"/>
<dbReference type="HOGENOM" id="CLU_037141_0_0_1"/>
<organism evidence="1 2">
    <name type="scientific">Marssonina brunnea f. sp. multigermtubi (strain MB_m1)</name>
    <name type="common">Marssonina leaf spot fungus</name>
    <dbReference type="NCBI Taxonomy" id="1072389"/>
    <lineage>
        <taxon>Eukaryota</taxon>
        <taxon>Fungi</taxon>
        <taxon>Dikarya</taxon>
        <taxon>Ascomycota</taxon>
        <taxon>Pezizomycotina</taxon>
        <taxon>Leotiomycetes</taxon>
        <taxon>Helotiales</taxon>
        <taxon>Drepanopezizaceae</taxon>
        <taxon>Drepanopeziza</taxon>
    </lineage>
</organism>
<gene>
    <name evidence="1" type="ORF">MBM_03078</name>
</gene>
<dbReference type="SUPFAM" id="SSF52047">
    <property type="entry name" value="RNI-like"/>
    <property type="match status" value="1"/>
</dbReference>
<dbReference type="STRING" id="1072389.K1X0V3"/>
<dbReference type="OMA" id="QTIGYHC"/>
<dbReference type="EMBL" id="JH921432">
    <property type="protein sequence ID" value="EKD18836.1"/>
    <property type="molecule type" value="Genomic_DNA"/>
</dbReference>
<protein>
    <submittedName>
        <fullName evidence="1">Uncharacterized protein</fullName>
    </submittedName>
</protein>
<reference evidence="1 2" key="1">
    <citation type="journal article" date="2012" name="BMC Genomics">
        <title>Sequencing the genome of Marssonina brunnea reveals fungus-poplar co-evolution.</title>
        <authorList>
            <person name="Zhu S."/>
            <person name="Cao Y.-Z."/>
            <person name="Jiang C."/>
            <person name="Tan B.-Y."/>
            <person name="Wang Z."/>
            <person name="Feng S."/>
            <person name="Zhang L."/>
            <person name="Su X.-H."/>
            <person name="Brejova B."/>
            <person name="Vinar T."/>
            <person name="Xu M."/>
            <person name="Wang M.-X."/>
            <person name="Zhang S.-G."/>
            <person name="Huang M.-R."/>
            <person name="Wu R."/>
            <person name="Zhou Y."/>
        </authorList>
    </citation>
    <scope>NUCLEOTIDE SEQUENCE [LARGE SCALE GENOMIC DNA]</scope>
    <source>
        <strain evidence="1 2">MB_m1</strain>
    </source>
</reference>
<dbReference type="InterPro" id="IPR032675">
    <property type="entry name" value="LRR_dom_sf"/>
</dbReference>
<evidence type="ECO:0000313" key="1">
    <source>
        <dbReference type="EMBL" id="EKD18836.1"/>
    </source>
</evidence>
<dbReference type="AlphaFoldDB" id="K1X0V3"/>
<name>K1X0V3_MARBU</name>
<dbReference type="OrthoDB" id="4798537at2759"/>
<dbReference type="eggNOG" id="ENOG502RA3T">
    <property type="taxonomic scope" value="Eukaryota"/>
</dbReference>
<dbReference type="InParanoid" id="K1X0V3"/>
<dbReference type="Proteomes" id="UP000006753">
    <property type="component" value="Unassembled WGS sequence"/>
</dbReference>
<keyword evidence="2" id="KW-1185">Reference proteome</keyword>
<dbReference type="KEGG" id="mbe:MBM_03078"/>
<evidence type="ECO:0000313" key="2">
    <source>
        <dbReference type="Proteomes" id="UP000006753"/>
    </source>
</evidence>
<dbReference type="Gene3D" id="3.80.10.10">
    <property type="entry name" value="Ribonuclease Inhibitor"/>
    <property type="match status" value="1"/>
</dbReference>